<keyword evidence="1" id="KW-1133">Transmembrane helix</keyword>
<reference evidence="3 4" key="1">
    <citation type="submission" date="2019-08" db="EMBL/GenBank/DDBJ databases">
        <title>Deep-cultivation of Planctomycetes and their phenomic and genomic characterization uncovers novel biology.</title>
        <authorList>
            <person name="Wiegand S."/>
            <person name="Jogler M."/>
            <person name="Boedeker C."/>
            <person name="Pinto D."/>
            <person name="Vollmers J."/>
            <person name="Rivas-Marin E."/>
            <person name="Kohn T."/>
            <person name="Peeters S.H."/>
            <person name="Heuer A."/>
            <person name="Rast P."/>
            <person name="Oberbeckmann S."/>
            <person name="Bunk B."/>
            <person name="Jeske O."/>
            <person name="Meyerdierks A."/>
            <person name="Storesund J.E."/>
            <person name="Kallscheuer N."/>
            <person name="Luecker S."/>
            <person name="Lage O.M."/>
            <person name="Pohl T."/>
            <person name="Merkel B.J."/>
            <person name="Hornburger P."/>
            <person name="Mueller R.-W."/>
            <person name="Bruemmer F."/>
            <person name="Labrenz M."/>
            <person name="Spormann A.M."/>
            <person name="Op Den Camp H."/>
            <person name="Overmann J."/>
            <person name="Amann R."/>
            <person name="Jetten M.S.M."/>
            <person name="Mascher T."/>
            <person name="Medema M.H."/>
            <person name="Devos D.P."/>
            <person name="Kaster A.-K."/>
            <person name="Ovreas L."/>
            <person name="Rohde M."/>
            <person name="Galperin M.Y."/>
            <person name="Jogler C."/>
        </authorList>
    </citation>
    <scope>NUCLEOTIDE SEQUENCE [LARGE SCALE GENOMIC DNA]</scope>
    <source>
        <strain evidence="3 4">LF1</strain>
    </source>
</reference>
<dbReference type="OrthoDB" id="9781333at2"/>
<dbReference type="PANTHER" id="PTHR37947">
    <property type="entry name" value="BLL2462 PROTEIN"/>
    <property type="match status" value="1"/>
</dbReference>
<dbReference type="Pfam" id="PF13519">
    <property type="entry name" value="VWA_2"/>
    <property type="match status" value="1"/>
</dbReference>
<dbReference type="InterPro" id="IPR029062">
    <property type="entry name" value="Class_I_gatase-like"/>
</dbReference>
<dbReference type="Pfam" id="PF07090">
    <property type="entry name" value="GATase1_like"/>
    <property type="match status" value="1"/>
</dbReference>
<dbReference type="InterPro" id="IPR036465">
    <property type="entry name" value="vWFA_dom_sf"/>
</dbReference>
<keyword evidence="1" id="KW-0472">Membrane</keyword>
<keyword evidence="1" id="KW-0812">Transmembrane</keyword>
<protein>
    <recommendedName>
        <fullName evidence="2">VWFA domain-containing protein</fullName>
    </recommendedName>
</protein>
<organism evidence="3 4">
    <name type="scientific">Rubripirellula obstinata</name>
    <dbReference type="NCBI Taxonomy" id="406547"/>
    <lineage>
        <taxon>Bacteria</taxon>
        <taxon>Pseudomonadati</taxon>
        <taxon>Planctomycetota</taxon>
        <taxon>Planctomycetia</taxon>
        <taxon>Pirellulales</taxon>
        <taxon>Pirellulaceae</taxon>
        <taxon>Rubripirellula</taxon>
    </lineage>
</organism>
<feature type="transmembrane region" description="Helical" evidence="1">
    <location>
        <begin position="42"/>
        <end position="59"/>
    </location>
</feature>
<feature type="transmembrane region" description="Helical" evidence="1">
    <location>
        <begin position="12"/>
        <end position="30"/>
    </location>
</feature>
<accession>A0A5B1CKW8</accession>
<dbReference type="PANTHER" id="PTHR37947:SF1">
    <property type="entry name" value="BLL2462 PROTEIN"/>
    <property type="match status" value="1"/>
</dbReference>
<proteinExistence type="predicted"/>
<comment type="caution">
    <text evidence="3">The sequence shown here is derived from an EMBL/GenBank/DDBJ whole genome shotgun (WGS) entry which is preliminary data.</text>
</comment>
<evidence type="ECO:0000313" key="4">
    <source>
        <dbReference type="Proteomes" id="UP000322699"/>
    </source>
</evidence>
<evidence type="ECO:0000256" key="1">
    <source>
        <dbReference type="SAM" id="Phobius"/>
    </source>
</evidence>
<dbReference type="InterPro" id="IPR002035">
    <property type="entry name" value="VWF_A"/>
</dbReference>
<evidence type="ECO:0000259" key="2">
    <source>
        <dbReference type="PROSITE" id="PS50234"/>
    </source>
</evidence>
<evidence type="ECO:0000313" key="3">
    <source>
        <dbReference type="EMBL" id="KAA1261847.1"/>
    </source>
</evidence>
<sequence length="750" mass="81679">MSGFALEPIYGSLSLAVVLVVITIAITLWVTPPTPDRKRRRWLVGLRLIAAAVLMLAMLRPAIIRTDNRAADAAVVVALDSSKSMTLSDGSGNPRFDTQQKSVATLLKGLNILDDSLSVEVIAYADDASPVSLAPGGGEDAIDQLQPVGESTDLNAAMLATIAAAQGQPIAGVVMYGDGTQTTPVSGGGASQVARTLDSLGVPLWTVPIGPAAGAGEDRDVAIASLPDSYQWFAGNQVEINFQVITRGFAGTDVPVRLSLIDENGKSEEFAIRQANSRQSRDTVAMKIVVAAPDPGTYRLVVEAETQDGETILTNNQQISFVDVREGGGRVLYIEGALRQEYSFIRRSLRRFPDLDLVARWIPEDTQKSWPVDLSGVFESGKFDVFIIGDLDSAALGRDQLKQLADAVNDGAGLVMIGGGDTFGRGGYARSILAEVLPVDLNTDDRNNQIAEPFALNLTRNHPITDLGGDRPEQIWKDLPPQLGANQFAGPKVAPGIEVLLQSETQQPMLVVGSYGRGRVAALAFDSTYRWWRAGQSEVHRRFWRQLMLWLLSREESGDEKIILEMDARRFTADEMPEFRASLNSASRLPLVAHAIDQKGVRTRINTTVSQSDDSAVSIRGQIPKLEPGMHRLEVSPADVAGQPSNSKVEPAEIAFQVIDQSIELLRPIADPVFLQQLASQTADQGGRSFRPEEMNELLEIISQRRKKAETPIVEKNRLGDGPRTGWPMFLLFAGCLSTEWFLRRRWNLA</sequence>
<dbReference type="RefSeq" id="WP_068265205.1">
    <property type="nucleotide sequence ID" value="NZ_LWSK01000079.1"/>
</dbReference>
<dbReference type="SUPFAM" id="SSF52317">
    <property type="entry name" value="Class I glutamine amidotransferase-like"/>
    <property type="match status" value="1"/>
</dbReference>
<dbReference type="SUPFAM" id="SSF53300">
    <property type="entry name" value="vWA-like"/>
    <property type="match status" value="1"/>
</dbReference>
<dbReference type="PROSITE" id="PS50234">
    <property type="entry name" value="VWFA"/>
    <property type="match status" value="1"/>
</dbReference>
<name>A0A5B1CKW8_9BACT</name>
<dbReference type="AlphaFoldDB" id="A0A5B1CKW8"/>
<dbReference type="InterPro" id="IPR010768">
    <property type="entry name" value="GATase1-like"/>
</dbReference>
<dbReference type="Proteomes" id="UP000322699">
    <property type="component" value="Unassembled WGS sequence"/>
</dbReference>
<dbReference type="Gene3D" id="3.40.50.880">
    <property type="match status" value="1"/>
</dbReference>
<dbReference type="Gene3D" id="3.40.50.410">
    <property type="entry name" value="von Willebrand factor, type A domain"/>
    <property type="match status" value="1"/>
</dbReference>
<keyword evidence="4" id="KW-1185">Reference proteome</keyword>
<feature type="domain" description="VWFA" evidence="2">
    <location>
        <begin position="74"/>
        <end position="129"/>
    </location>
</feature>
<dbReference type="EMBL" id="VRLW01000001">
    <property type="protein sequence ID" value="KAA1261847.1"/>
    <property type="molecule type" value="Genomic_DNA"/>
</dbReference>
<gene>
    <name evidence="3" type="ORF">LF1_44080</name>
</gene>